<feature type="transmembrane region" description="Helical" evidence="8">
    <location>
        <begin position="241"/>
        <end position="262"/>
    </location>
</feature>
<dbReference type="Proteomes" id="UP000621454">
    <property type="component" value="Unassembled WGS sequence"/>
</dbReference>
<keyword evidence="5 8" id="KW-1133">Transmembrane helix</keyword>
<dbReference type="GO" id="GO:0005886">
    <property type="term" value="C:plasma membrane"/>
    <property type="evidence" value="ECO:0007669"/>
    <property type="project" value="UniProtKB-SubCell"/>
</dbReference>
<reference evidence="9" key="1">
    <citation type="journal article" date="2014" name="Int. J. Syst. Evol. Microbiol.">
        <title>Complete genome sequence of Corynebacterium casei LMG S-19264T (=DSM 44701T), isolated from a smear-ripened cheese.</title>
        <authorList>
            <consortium name="US DOE Joint Genome Institute (JGI-PGF)"/>
            <person name="Walter F."/>
            <person name="Albersmeier A."/>
            <person name="Kalinowski J."/>
            <person name="Ruckert C."/>
        </authorList>
    </citation>
    <scope>NUCLEOTIDE SEQUENCE</scope>
    <source>
        <strain evidence="9">CGMCC 1.12827</strain>
    </source>
</reference>
<gene>
    <name evidence="9" type="ORF">GCM10011489_28080</name>
</gene>
<comment type="caution">
    <text evidence="9">The sequence shown here is derived from an EMBL/GenBank/DDBJ whole genome shotgun (WGS) entry which is preliminary data.</text>
</comment>
<keyword evidence="3" id="KW-1003">Cell membrane</keyword>
<evidence type="ECO:0000313" key="9">
    <source>
        <dbReference type="EMBL" id="GGB38774.1"/>
    </source>
</evidence>
<evidence type="ECO:0000256" key="5">
    <source>
        <dbReference type="ARBA" id="ARBA00022989"/>
    </source>
</evidence>
<feature type="region of interest" description="Disordered" evidence="7">
    <location>
        <begin position="200"/>
        <end position="219"/>
    </location>
</feature>
<evidence type="ECO:0000313" key="10">
    <source>
        <dbReference type="Proteomes" id="UP000621454"/>
    </source>
</evidence>
<dbReference type="EMBL" id="BMGC01000022">
    <property type="protein sequence ID" value="GGB38774.1"/>
    <property type="molecule type" value="Genomic_DNA"/>
</dbReference>
<keyword evidence="2" id="KW-0813">Transport</keyword>
<feature type="transmembrane region" description="Helical" evidence="8">
    <location>
        <begin position="51"/>
        <end position="71"/>
    </location>
</feature>
<keyword evidence="10" id="KW-1185">Reference proteome</keyword>
<evidence type="ECO:0000256" key="7">
    <source>
        <dbReference type="SAM" id="MobiDB-lite"/>
    </source>
</evidence>
<feature type="transmembrane region" description="Helical" evidence="8">
    <location>
        <begin position="304"/>
        <end position="321"/>
    </location>
</feature>
<name>A0A916TBZ9_9ACTN</name>
<evidence type="ECO:0000256" key="1">
    <source>
        <dbReference type="ARBA" id="ARBA00004429"/>
    </source>
</evidence>
<dbReference type="AlphaFoldDB" id="A0A916TBZ9"/>
<dbReference type="PANTHER" id="PTHR23513:SF9">
    <property type="entry name" value="ENTEROBACTIN EXPORTER ENTS"/>
    <property type="match status" value="1"/>
</dbReference>
<evidence type="ECO:0000256" key="8">
    <source>
        <dbReference type="SAM" id="Phobius"/>
    </source>
</evidence>
<comment type="subcellular location">
    <subcellularLocation>
        <location evidence="1">Cell inner membrane</location>
        <topology evidence="1">Multi-pass membrane protein</topology>
    </subcellularLocation>
</comment>
<evidence type="ECO:0000256" key="2">
    <source>
        <dbReference type="ARBA" id="ARBA00022448"/>
    </source>
</evidence>
<dbReference type="InterPro" id="IPR036259">
    <property type="entry name" value="MFS_trans_sf"/>
</dbReference>
<feature type="transmembrane region" description="Helical" evidence="8">
    <location>
        <begin position="390"/>
        <end position="410"/>
    </location>
</feature>
<proteinExistence type="predicted"/>
<dbReference type="SUPFAM" id="SSF103473">
    <property type="entry name" value="MFS general substrate transporter"/>
    <property type="match status" value="1"/>
</dbReference>
<evidence type="ECO:0000256" key="3">
    <source>
        <dbReference type="ARBA" id="ARBA00022475"/>
    </source>
</evidence>
<feature type="transmembrane region" description="Helical" evidence="8">
    <location>
        <begin position="327"/>
        <end position="345"/>
    </location>
</feature>
<evidence type="ECO:0000256" key="6">
    <source>
        <dbReference type="ARBA" id="ARBA00023136"/>
    </source>
</evidence>
<dbReference type="Gene3D" id="1.20.1250.20">
    <property type="entry name" value="MFS general substrate transporter like domains"/>
    <property type="match status" value="1"/>
</dbReference>
<evidence type="ECO:0000256" key="4">
    <source>
        <dbReference type="ARBA" id="ARBA00022692"/>
    </source>
</evidence>
<dbReference type="CDD" id="cd06173">
    <property type="entry name" value="MFS_MefA_like"/>
    <property type="match status" value="1"/>
</dbReference>
<organism evidence="9 10">
    <name type="scientific">Gordonia jinhuaensis</name>
    <dbReference type="NCBI Taxonomy" id="1517702"/>
    <lineage>
        <taxon>Bacteria</taxon>
        <taxon>Bacillati</taxon>
        <taxon>Actinomycetota</taxon>
        <taxon>Actinomycetes</taxon>
        <taxon>Mycobacteriales</taxon>
        <taxon>Gordoniaceae</taxon>
        <taxon>Gordonia</taxon>
    </lineage>
</organism>
<protein>
    <submittedName>
        <fullName evidence="9">MFS transporter</fullName>
    </submittedName>
</protein>
<dbReference type="RefSeq" id="WP_188587213.1">
    <property type="nucleotide sequence ID" value="NZ_BMGC01000022.1"/>
</dbReference>
<keyword evidence="6 8" id="KW-0472">Membrane</keyword>
<keyword evidence="4 8" id="KW-0812">Transmembrane</keyword>
<reference evidence="9" key="2">
    <citation type="submission" date="2020-09" db="EMBL/GenBank/DDBJ databases">
        <authorList>
            <person name="Sun Q."/>
            <person name="Zhou Y."/>
        </authorList>
    </citation>
    <scope>NUCLEOTIDE SEQUENCE</scope>
    <source>
        <strain evidence="9">CGMCC 1.12827</strain>
    </source>
</reference>
<feature type="transmembrane region" description="Helical" evidence="8">
    <location>
        <begin position="83"/>
        <end position="104"/>
    </location>
</feature>
<dbReference type="PANTHER" id="PTHR23513">
    <property type="entry name" value="INTEGRAL MEMBRANE EFFLUX PROTEIN-RELATED"/>
    <property type="match status" value="1"/>
</dbReference>
<feature type="transmembrane region" description="Helical" evidence="8">
    <location>
        <begin position="274"/>
        <end position="292"/>
    </location>
</feature>
<dbReference type="Pfam" id="PF05977">
    <property type="entry name" value="MFS_3"/>
    <property type="match status" value="1"/>
</dbReference>
<sequence>MSITSYALDLKPVRASRSFRHVWIGQTISRFGGQMSGFALMYLVWVATRSPALVGLIGVIQGLALLVFGLVGGHVADIANRKAILVASRVGQLVASCLIAALVLTGTWHLPALFVLTAVSAALSAFAAPADQTIAPRLLDPAQLPSGLALMRVSSQIAILTGPVIAGLVISTAGIGVCFVVDSVTFLAALWGISAVPRQAAQPERRPDDPEDPDDPEYTVKGLRATVEGARFLLGDKTLRSAALVDIAATVLALPIAVFPAINAERFGGSPHTLSLMLPAIGLGGVVAGLMSGKLTGYPHQGRIMLISCLCWGGAIAAFGLSTNLAVALSFLVIAGAADTCTVIARGSLVQLSTPDRLRGRVSSIDYLIGAGGPSLGAMRAGLVADVTSGAISCITGGTACAAVAIWMGLTSPNLRHWTIPRSAGQDPAE</sequence>
<dbReference type="InterPro" id="IPR010290">
    <property type="entry name" value="TM_effector"/>
</dbReference>
<accession>A0A916TBZ9</accession>